<evidence type="ECO:0000313" key="9">
    <source>
        <dbReference type="Proteomes" id="UP001157974"/>
    </source>
</evidence>
<dbReference type="GO" id="GO:0016887">
    <property type="term" value="F:ATP hydrolysis activity"/>
    <property type="evidence" value="ECO:0007669"/>
    <property type="project" value="InterPro"/>
</dbReference>
<dbReference type="CDD" id="cd00009">
    <property type="entry name" value="AAA"/>
    <property type="match status" value="1"/>
</dbReference>
<organism evidence="8 9">
    <name type="scientific">Rhodosorus marinus</name>
    <dbReference type="NCBI Taxonomy" id="101924"/>
    <lineage>
        <taxon>Eukaryota</taxon>
        <taxon>Rhodophyta</taxon>
        <taxon>Stylonematophyceae</taxon>
        <taxon>Stylonematales</taxon>
        <taxon>Stylonemataceae</taxon>
        <taxon>Rhodosorus</taxon>
    </lineage>
</organism>
<accession>A0AAV8V335</accession>
<keyword evidence="2" id="KW-0547">Nucleotide-binding</keyword>
<comment type="similarity">
    <text evidence="1">Belongs to the CbxX/CfxQ family.</text>
</comment>
<dbReference type="Pfam" id="PF17866">
    <property type="entry name" value="AAA_lid_6"/>
    <property type="match status" value="1"/>
</dbReference>
<feature type="compositionally biased region" description="Low complexity" evidence="5">
    <location>
        <begin position="78"/>
        <end position="92"/>
    </location>
</feature>
<dbReference type="InterPro" id="IPR027417">
    <property type="entry name" value="P-loop_NTPase"/>
</dbReference>
<reference evidence="8 9" key="1">
    <citation type="journal article" date="2023" name="Nat. Commun.">
        <title>Origin of minicircular mitochondrial genomes in red algae.</title>
        <authorList>
            <person name="Lee Y."/>
            <person name="Cho C.H."/>
            <person name="Lee Y.M."/>
            <person name="Park S.I."/>
            <person name="Yang J.H."/>
            <person name="West J.A."/>
            <person name="Bhattacharya D."/>
            <person name="Yoon H.S."/>
        </authorList>
    </citation>
    <scope>NUCLEOTIDE SEQUENCE [LARGE SCALE GENOMIC DNA]</scope>
    <source>
        <strain evidence="8 9">CCMP1338</strain>
        <tissue evidence="8">Whole cell</tissue>
    </source>
</reference>
<feature type="domain" description="CbbX AAA lid" evidence="7">
    <location>
        <begin position="441"/>
        <end position="503"/>
    </location>
</feature>
<evidence type="ECO:0000256" key="1">
    <source>
        <dbReference type="ARBA" id="ARBA00010378"/>
    </source>
</evidence>
<evidence type="ECO:0000256" key="4">
    <source>
        <dbReference type="SAM" id="Coils"/>
    </source>
</evidence>
<keyword evidence="9" id="KW-1185">Reference proteome</keyword>
<feature type="compositionally biased region" description="Low complexity" evidence="5">
    <location>
        <begin position="99"/>
        <end position="113"/>
    </location>
</feature>
<dbReference type="SUPFAM" id="SSF52540">
    <property type="entry name" value="P-loop containing nucleoside triphosphate hydrolases"/>
    <property type="match status" value="1"/>
</dbReference>
<feature type="compositionally biased region" description="Low complexity" evidence="5">
    <location>
        <begin position="120"/>
        <end position="134"/>
    </location>
</feature>
<dbReference type="Proteomes" id="UP001157974">
    <property type="component" value="Unassembled WGS sequence"/>
</dbReference>
<dbReference type="EMBL" id="JAMWBK010000001">
    <property type="protein sequence ID" value="KAJ8908308.1"/>
    <property type="molecule type" value="Genomic_DNA"/>
</dbReference>
<feature type="coiled-coil region" evidence="4">
    <location>
        <begin position="172"/>
        <end position="210"/>
    </location>
</feature>
<evidence type="ECO:0000256" key="2">
    <source>
        <dbReference type="ARBA" id="ARBA00022741"/>
    </source>
</evidence>
<dbReference type="Gene3D" id="1.10.8.60">
    <property type="match status" value="1"/>
</dbReference>
<dbReference type="InterPro" id="IPR000470">
    <property type="entry name" value="CbxX/CfqX_mono"/>
</dbReference>
<dbReference type="PANTHER" id="PTHR43392:SF2">
    <property type="entry name" value="AAA-TYPE ATPASE FAMILY PROTEIN _ ANKYRIN REPEAT FAMILY PROTEIN"/>
    <property type="match status" value="1"/>
</dbReference>
<keyword evidence="4" id="KW-0175">Coiled coil</keyword>
<evidence type="ECO:0000259" key="7">
    <source>
        <dbReference type="Pfam" id="PF17866"/>
    </source>
</evidence>
<gene>
    <name evidence="8" type="ORF">NDN08_005022</name>
</gene>
<feature type="compositionally biased region" description="Gly residues" evidence="5">
    <location>
        <begin position="34"/>
        <end position="61"/>
    </location>
</feature>
<feature type="domain" description="ATPase AAA-type core" evidence="6">
    <location>
        <begin position="284"/>
        <end position="415"/>
    </location>
</feature>
<dbReference type="AlphaFoldDB" id="A0AAV8V335"/>
<dbReference type="InterPro" id="IPR050773">
    <property type="entry name" value="CbxX/CfxQ_RuBisCO_ESX"/>
</dbReference>
<dbReference type="Gene3D" id="3.40.50.300">
    <property type="entry name" value="P-loop containing nucleotide triphosphate hydrolases"/>
    <property type="match status" value="1"/>
</dbReference>
<dbReference type="InterPro" id="IPR000641">
    <property type="entry name" value="CbxX/CfxQ"/>
</dbReference>
<dbReference type="Pfam" id="PF00004">
    <property type="entry name" value="AAA"/>
    <property type="match status" value="1"/>
</dbReference>
<feature type="compositionally biased region" description="Low complexity" evidence="5">
    <location>
        <begin position="141"/>
        <end position="161"/>
    </location>
</feature>
<dbReference type="PRINTS" id="PR00820">
    <property type="entry name" value="CBXXCFQX"/>
</dbReference>
<comment type="caution">
    <text evidence="8">The sequence shown here is derived from an EMBL/GenBank/DDBJ whole genome shotgun (WGS) entry which is preliminary data.</text>
</comment>
<dbReference type="InterPro" id="IPR003959">
    <property type="entry name" value="ATPase_AAA_core"/>
</dbReference>
<evidence type="ECO:0000256" key="3">
    <source>
        <dbReference type="ARBA" id="ARBA00022840"/>
    </source>
</evidence>
<feature type="region of interest" description="Disordered" evidence="5">
    <location>
        <begin position="1"/>
        <end position="169"/>
    </location>
</feature>
<proteinExistence type="inferred from homology"/>
<dbReference type="GO" id="GO:0005524">
    <property type="term" value="F:ATP binding"/>
    <property type="evidence" value="ECO:0007669"/>
    <property type="project" value="UniProtKB-KW"/>
</dbReference>
<dbReference type="PRINTS" id="PR00819">
    <property type="entry name" value="CBXCFQXSUPER"/>
</dbReference>
<evidence type="ECO:0000259" key="6">
    <source>
        <dbReference type="Pfam" id="PF00004"/>
    </source>
</evidence>
<dbReference type="InterPro" id="IPR041627">
    <property type="entry name" value="AAA_lid_6"/>
</dbReference>
<dbReference type="PANTHER" id="PTHR43392">
    <property type="entry name" value="AAA-TYPE ATPASE FAMILY PROTEIN / ANKYRIN REPEAT FAMILY PROTEIN"/>
    <property type="match status" value="1"/>
</dbReference>
<name>A0AAV8V335_9RHOD</name>
<evidence type="ECO:0008006" key="10">
    <source>
        <dbReference type="Google" id="ProtNLM"/>
    </source>
</evidence>
<evidence type="ECO:0000256" key="5">
    <source>
        <dbReference type="SAM" id="MobiDB-lite"/>
    </source>
</evidence>
<dbReference type="FunFam" id="3.40.50.300:FF:000216">
    <property type="entry name" value="Type VII secretion ATPase EccA"/>
    <property type="match status" value="1"/>
</dbReference>
<keyword evidence="3" id="KW-0067">ATP-binding</keyword>
<evidence type="ECO:0000313" key="8">
    <source>
        <dbReference type="EMBL" id="KAJ8908308.1"/>
    </source>
</evidence>
<feature type="compositionally biased region" description="Low complexity" evidence="5">
    <location>
        <begin position="62"/>
        <end position="71"/>
    </location>
</feature>
<protein>
    <recommendedName>
        <fullName evidence="10">AAA+ ATPase domain-containing protein</fullName>
    </recommendedName>
</protein>
<sequence length="519" mass="56125">MAFVSSFVGGPRDGASALAVTPSRSVVKAQYGGYNPGGIPPGGMQPGQGGNQPGMQPGGLRPGQAGSQPGLQPGGLQPGQAGRQQPGSQPGMQPGGLQPGQAGRQQPGSQPGMQPGGLQPGQAGRQQPGSQPGMQPGGMQPGQAGVQPGQPGMQPGGLQPKPGEDGYETPVTRRLTDALQEADVEARKEKEEIERRQRMLEEQRRIKAEKLKLLESIPDTTPVGTVDEYMFQEGVQEQLDILDNELVGLIPVKRRVREIAALLIVDKMRKKLGLETAVPSLHMSFTGAPGTGKTTVAMRMGQILAKMGYCRSGHMQVATRDDLVGQYVGHTAPKTKEQIKEAMGGILFIDEAYYLYNASNDRDYGQESIEILLNVMESNKDDLVVVLAGYKDKMDRFYSYIPGMSSRIGNHIEFPNYTAEELVEIGKVMTRDSEYVLDPSCDSVFLDYIKTRMMMPYFSNARTVRNAVERARMRSAVRLFNSAMAGSGFLSARDLKLILPADITTAEELRARGMDAITE</sequence>